<dbReference type="KEGG" id="lbc:LACBIDRAFT_335387"/>
<dbReference type="HOGENOM" id="CLU_1927994_0_0_1"/>
<dbReference type="EMBL" id="DS547175">
    <property type="protein sequence ID" value="EDQ99056.1"/>
    <property type="molecule type" value="Genomic_DNA"/>
</dbReference>
<protein>
    <submittedName>
        <fullName evidence="2">Predicted protein</fullName>
    </submittedName>
</protein>
<dbReference type="AlphaFoldDB" id="B0E272"/>
<dbReference type="RefSeq" id="XP_001890299.1">
    <property type="nucleotide sequence ID" value="XM_001890264.1"/>
</dbReference>
<organism evidence="3">
    <name type="scientific">Laccaria bicolor (strain S238N-H82 / ATCC MYA-4686)</name>
    <name type="common">Bicoloured deceiver</name>
    <name type="synonym">Laccaria laccata var. bicolor</name>
    <dbReference type="NCBI Taxonomy" id="486041"/>
    <lineage>
        <taxon>Eukaryota</taxon>
        <taxon>Fungi</taxon>
        <taxon>Dikarya</taxon>
        <taxon>Basidiomycota</taxon>
        <taxon>Agaricomycotina</taxon>
        <taxon>Agaricomycetes</taxon>
        <taxon>Agaricomycetidae</taxon>
        <taxon>Agaricales</taxon>
        <taxon>Agaricineae</taxon>
        <taxon>Hydnangiaceae</taxon>
        <taxon>Laccaria</taxon>
    </lineage>
</organism>
<keyword evidence="3" id="KW-1185">Reference proteome</keyword>
<name>B0E272_LACBS</name>
<keyword evidence="1" id="KW-0472">Membrane</keyword>
<gene>
    <name evidence="2" type="ORF">LACBIDRAFT_335387</name>
</gene>
<keyword evidence="1" id="KW-1133">Transmembrane helix</keyword>
<feature type="transmembrane region" description="Helical" evidence="1">
    <location>
        <begin position="93"/>
        <end position="115"/>
    </location>
</feature>
<sequence length="131" mass="14432">MYKTSQGSIVTRNLGELFQEVIDLCETENNAIILDDRSHLIISCLFLSESVGESGELAFLSQCTLVVTQTVACLVSDYCGLSFFQLGTVACLVLWKGISVFMFIISSMSALLHVLRLISNQYLPASYSFSL</sequence>
<reference evidence="2 3" key="1">
    <citation type="journal article" date="2008" name="Nature">
        <title>The genome of Laccaria bicolor provides insights into mycorrhizal symbiosis.</title>
        <authorList>
            <person name="Martin F."/>
            <person name="Aerts A."/>
            <person name="Ahren D."/>
            <person name="Brun A."/>
            <person name="Danchin E.G.J."/>
            <person name="Duchaussoy F."/>
            <person name="Gibon J."/>
            <person name="Kohler A."/>
            <person name="Lindquist E."/>
            <person name="Pereda V."/>
            <person name="Salamov A."/>
            <person name="Shapiro H.J."/>
            <person name="Wuyts J."/>
            <person name="Blaudez D."/>
            <person name="Buee M."/>
            <person name="Brokstein P."/>
            <person name="Canbaeck B."/>
            <person name="Cohen D."/>
            <person name="Courty P.E."/>
            <person name="Coutinho P.M."/>
            <person name="Delaruelle C."/>
            <person name="Detter J.C."/>
            <person name="Deveau A."/>
            <person name="DiFazio S."/>
            <person name="Duplessis S."/>
            <person name="Fraissinet-Tachet L."/>
            <person name="Lucic E."/>
            <person name="Frey-Klett P."/>
            <person name="Fourrey C."/>
            <person name="Feussner I."/>
            <person name="Gay G."/>
            <person name="Grimwood J."/>
            <person name="Hoegger P.J."/>
            <person name="Jain P."/>
            <person name="Kilaru S."/>
            <person name="Labbe J."/>
            <person name="Lin Y.C."/>
            <person name="Legue V."/>
            <person name="Le Tacon F."/>
            <person name="Marmeisse R."/>
            <person name="Melayah D."/>
            <person name="Montanini B."/>
            <person name="Muratet M."/>
            <person name="Nehls U."/>
            <person name="Niculita-Hirzel H."/>
            <person name="Oudot-Le Secq M.P."/>
            <person name="Peter M."/>
            <person name="Quesneville H."/>
            <person name="Rajashekar B."/>
            <person name="Reich M."/>
            <person name="Rouhier N."/>
            <person name="Schmutz J."/>
            <person name="Yin T."/>
            <person name="Chalot M."/>
            <person name="Henrissat B."/>
            <person name="Kuees U."/>
            <person name="Lucas S."/>
            <person name="Van de Peer Y."/>
            <person name="Podila G.K."/>
            <person name="Polle A."/>
            <person name="Pukkila P.J."/>
            <person name="Richardson P.M."/>
            <person name="Rouze P."/>
            <person name="Sanders I.R."/>
            <person name="Stajich J.E."/>
            <person name="Tunlid A."/>
            <person name="Tuskan G."/>
            <person name="Grigoriev I.V."/>
        </authorList>
    </citation>
    <scope>NUCLEOTIDE SEQUENCE [LARGE SCALE GENOMIC DNA]</scope>
    <source>
        <strain evidence="3">S238N-H82 / ATCC MYA-4686</strain>
    </source>
</reference>
<dbReference type="InParanoid" id="B0E272"/>
<accession>B0E272</accession>
<proteinExistence type="predicted"/>
<evidence type="ECO:0000256" key="1">
    <source>
        <dbReference type="SAM" id="Phobius"/>
    </source>
</evidence>
<evidence type="ECO:0000313" key="3">
    <source>
        <dbReference type="Proteomes" id="UP000001194"/>
    </source>
</evidence>
<keyword evidence="1" id="KW-0812">Transmembrane</keyword>
<dbReference type="Proteomes" id="UP000001194">
    <property type="component" value="Unassembled WGS sequence"/>
</dbReference>
<dbReference type="GeneID" id="6085943"/>
<evidence type="ECO:0000313" key="2">
    <source>
        <dbReference type="EMBL" id="EDQ99056.1"/>
    </source>
</evidence>